<keyword evidence="5" id="KW-1185">Reference proteome</keyword>
<organism evidence="4 5">
    <name type="scientific">Maribellus luteus</name>
    <dbReference type="NCBI Taxonomy" id="2305463"/>
    <lineage>
        <taxon>Bacteria</taxon>
        <taxon>Pseudomonadati</taxon>
        <taxon>Bacteroidota</taxon>
        <taxon>Bacteroidia</taxon>
        <taxon>Marinilabiliales</taxon>
        <taxon>Prolixibacteraceae</taxon>
        <taxon>Maribellus</taxon>
    </lineage>
</organism>
<dbReference type="AlphaFoldDB" id="A0A399SZC1"/>
<reference evidence="4 5" key="1">
    <citation type="submission" date="2018-08" db="EMBL/GenBank/DDBJ databases">
        <title>Pallidiluteibacterium maritimus gen. nov., sp. nov., isolated from coastal sediment.</title>
        <authorList>
            <person name="Zhou L.Y."/>
        </authorList>
    </citation>
    <scope>NUCLEOTIDE SEQUENCE [LARGE SCALE GENOMIC DNA]</scope>
    <source>
        <strain evidence="4 5">XSD2</strain>
    </source>
</reference>
<sequence length="287" mass="32690">MKRFLFILALAFIAASCGSGKQEEAKVITVSILPQKTFVQKIVGDDFSVNVLIPPGGSPATYTLLPSQLKDIARSAIWFRIGYIAFEHSWKDKIGQANTKMKVVNMAEGLDLIADQMEQHGDHVHIDGVDPHVWMSPVMVKQMGKVILDEVSKLKPEKADEYKANYEKFANECDELDAELRSKLEPYKGRKFIVFHPSLSYYSREFGLEQYSLETGGKEPTPQHMKEVVDMANEDNIRVIYIQSEFDKDHARVFAEEINGKVFQVWPLSPDWAENLRSMTDLLIENF</sequence>
<evidence type="ECO:0000256" key="1">
    <source>
        <dbReference type="ARBA" id="ARBA00011028"/>
    </source>
</evidence>
<keyword evidence="3" id="KW-0732">Signal</keyword>
<dbReference type="PROSITE" id="PS51257">
    <property type="entry name" value="PROKAR_LIPOPROTEIN"/>
    <property type="match status" value="1"/>
</dbReference>
<dbReference type="SUPFAM" id="SSF53807">
    <property type="entry name" value="Helical backbone' metal receptor"/>
    <property type="match status" value="1"/>
</dbReference>
<dbReference type="EMBL" id="QWGR01000004">
    <property type="protein sequence ID" value="RIJ48858.1"/>
    <property type="molecule type" value="Genomic_DNA"/>
</dbReference>
<evidence type="ECO:0000313" key="4">
    <source>
        <dbReference type="EMBL" id="RIJ48858.1"/>
    </source>
</evidence>
<dbReference type="RefSeq" id="WP_119437778.1">
    <property type="nucleotide sequence ID" value="NZ_QWGR01000004.1"/>
</dbReference>
<keyword evidence="2" id="KW-0813">Transport</keyword>
<dbReference type="PANTHER" id="PTHR42953">
    <property type="entry name" value="HIGH-AFFINITY ZINC UPTAKE SYSTEM PROTEIN ZNUA-RELATED"/>
    <property type="match status" value="1"/>
</dbReference>
<evidence type="ECO:0000313" key="5">
    <source>
        <dbReference type="Proteomes" id="UP000265926"/>
    </source>
</evidence>
<name>A0A399SZC1_9BACT</name>
<dbReference type="GO" id="GO:0046872">
    <property type="term" value="F:metal ion binding"/>
    <property type="evidence" value="ECO:0007669"/>
    <property type="project" value="InterPro"/>
</dbReference>
<evidence type="ECO:0000256" key="2">
    <source>
        <dbReference type="ARBA" id="ARBA00022448"/>
    </source>
</evidence>
<accession>A0A399SZC1</accession>
<comment type="similarity">
    <text evidence="1">Belongs to the bacterial solute-binding protein 9 family.</text>
</comment>
<dbReference type="OrthoDB" id="9810636at2"/>
<proteinExistence type="inferred from homology"/>
<dbReference type="InterPro" id="IPR006127">
    <property type="entry name" value="ZnuA-like"/>
</dbReference>
<dbReference type="Gene3D" id="3.40.50.1980">
    <property type="entry name" value="Nitrogenase molybdenum iron protein domain"/>
    <property type="match status" value="2"/>
</dbReference>
<dbReference type="Proteomes" id="UP000265926">
    <property type="component" value="Unassembled WGS sequence"/>
</dbReference>
<protein>
    <submittedName>
        <fullName evidence="4">Zinc ABC transporter substrate-binding protein</fullName>
    </submittedName>
</protein>
<evidence type="ECO:0000256" key="3">
    <source>
        <dbReference type="ARBA" id="ARBA00022729"/>
    </source>
</evidence>
<dbReference type="PANTHER" id="PTHR42953:SF3">
    <property type="entry name" value="HIGH-AFFINITY ZINC UPTAKE SYSTEM PROTEIN ZNUA"/>
    <property type="match status" value="1"/>
</dbReference>
<dbReference type="GO" id="GO:0030001">
    <property type="term" value="P:metal ion transport"/>
    <property type="evidence" value="ECO:0007669"/>
    <property type="project" value="InterPro"/>
</dbReference>
<dbReference type="Pfam" id="PF01297">
    <property type="entry name" value="ZnuA"/>
    <property type="match status" value="1"/>
</dbReference>
<dbReference type="InterPro" id="IPR050492">
    <property type="entry name" value="Bact_metal-bind_prot9"/>
</dbReference>
<comment type="caution">
    <text evidence="4">The sequence shown here is derived from an EMBL/GenBank/DDBJ whole genome shotgun (WGS) entry which is preliminary data.</text>
</comment>
<gene>
    <name evidence="4" type="ORF">D1614_10060</name>
</gene>